<dbReference type="Pfam" id="PF12833">
    <property type="entry name" value="HTH_18"/>
    <property type="match status" value="1"/>
</dbReference>
<feature type="domain" description="HTH araC/xylS-type" evidence="4">
    <location>
        <begin position="192"/>
        <end position="290"/>
    </location>
</feature>
<dbReference type="PANTHER" id="PTHR43280:SF28">
    <property type="entry name" value="HTH-TYPE TRANSCRIPTIONAL ACTIVATOR RHAS"/>
    <property type="match status" value="1"/>
</dbReference>
<dbReference type="AlphaFoldDB" id="A0A1I0MUZ5"/>
<dbReference type="Proteomes" id="UP000199701">
    <property type="component" value="Unassembled WGS sequence"/>
</dbReference>
<dbReference type="STRING" id="99656.SAMN05421659_102150"/>
<keyword evidence="1" id="KW-0805">Transcription regulation</keyword>
<dbReference type="InterPro" id="IPR009057">
    <property type="entry name" value="Homeodomain-like_sf"/>
</dbReference>
<evidence type="ECO:0000256" key="2">
    <source>
        <dbReference type="ARBA" id="ARBA00023125"/>
    </source>
</evidence>
<dbReference type="InterPro" id="IPR018060">
    <property type="entry name" value="HTH_AraC"/>
</dbReference>
<evidence type="ECO:0000313" key="5">
    <source>
        <dbReference type="EMBL" id="SEV92235.1"/>
    </source>
</evidence>
<dbReference type="Gene3D" id="2.60.120.10">
    <property type="entry name" value="Jelly Rolls"/>
    <property type="match status" value="1"/>
</dbReference>
<dbReference type="Pfam" id="PF02311">
    <property type="entry name" value="AraC_binding"/>
    <property type="match status" value="1"/>
</dbReference>
<evidence type="ECO:0000313" key="6">
    <source>
        <dbReference type="Proteomes" id="UP000199701"/>
    </source>
</evidence>
<dbReference type="PROSITE" id="PS00041">
    <property type="entry name" value="HTH_ARAC_FAMILY_1"/>
    <property type="match status" value="1"/>
</dbReference>
<keyword evidence="2 5" id="KW-0238">DNA-binding</keyword>
<dbReference type="RefSeq" id="WP_092450507.1">
    <property type="nucleotide sequence ID" value="NZ_FOJI01000002.1"/>
</dbReference>
<dbReference type="InterPro" id="IPR037923">
    <property type="entry name" value="HTH-like"/>
</dbReference>
<dbReference type="GO" id="GO:0043565">
    <property type="term" value="F:sequence-specific DNA binding"/>
    <property type="evidence" value="ECO:0007669"/>
    <property type="project" value="InterPro"/>
</dbReference>
<dbReference type="SUPFAM" id="SSF46689">
    <property type="entry name" value="Homeodomain-like"/>
    <property type="match status" value="2"/>
</dbReference>
<reference evidence="5 6" key="1">
    <citation type="submission" date="2016-10" db="EMBL/GenBank/DDBJ databases">
        <authorList>
            <person name="de Groot N.N."/>
        </authorList>
    </citation>
    <scope>NUCLEOTIDE SEQUENCE [LARGE SCALE GENOMIC DNA]</scope>
    <source>
        <strain evidence="5 6">DSM 9179</strain>
    </source>
</reference>
<evidence type="ECO:0000259" key="4">
    <source>
        <dbReference type="PROSITE" id="PS01124"/>
    </source>
</evidence>
<gene>
    <name evidence="5" type="ORF">SAMN05421659_102150</name>
</gene>
<dbReference type="PROSITE" id="PS01124">
    <property type="entry name" value="HTH_ARAC_FAMILY_2"/>
    <property type="match status" value="1"/>
</dbReference>
<sequence>MNILEYENYQEVKSHYEIDFSYNTYLCTIPLDFFSVPMHWHSEMELIYVKKGRGMVSVDLTDYLVTAGNIAVILPGQLHAISSYQSETFEYENIIFNVHMLIPKQNDTLTEEFFNSLLGQKIQFPVLINETITFYNEILQCINRADEICTHFPSGYYLGIRSCLYEFFYILFTNSTGCDIHHKTSRALDKIKLITKYIEEHFEDEISIEKMAEICNFSQSHFMKFFKASMGTSFFSYLNDYRLTTASYMLTKSISSILAIAQECGYNNLSYFNRIFKMKFGMTPSEFRNHL</sequence>
<evidence type="ECO:0000256" key="3">
    <source>
        <dbReference type="ARBA" id="ARBA00023163"/>
    </source>
</evidence>
<dbReference type="GO" id="GO:0003700">
    <property type="term" value="F:DNA-binding transcription factor activity"/>
    <property type="evidence" value="ECO:0007669"/>
    <property type="project" value="InterPro"/>
</dbReference>
<dbReference type="OrthoDB" id="9791615at2"/>
<dbReference type="PRINTS" id="PR00032">
    <property type="entry name" value="HTHARAC"/>
</dbReference>
<dbReference type="InterPro" id="IPR020449">
    <property type="entry name" value="Tscrpt_reg_AraC-type_HTH"/>
</dbReference>
<dbReference type="EMBL" id="FOJI01000002">
    <property type="protein sequence ID" value="SEV92235.1"/>
    <property type="molecule type" value="Genomic_DNA"/>
</dbReference>
<dbReference type="InterPro" id="IPR018062">
    <property type="entry name" value="HTH_AraC-typ_CS"/>
</dbReference>
<evidence type="ECO:0000256" key="1">
    <source>
        <dbReference type="ARBA" id="ARBA00023015"/>
    </source>
</evidence>
<dbReference type="InterPro" id="IPR003313">
    <property type="entry name" value="AraC-bd"/>
</dbReference>
<proteinExistence type="predicted"/>
<accession>A0A1I0MUZ5</accession>
<dbReference type="SUPFAM" id="SSF51215">
    <property type="entry name" value="Regulatory protein AraC"/>
    <property type="match status" value="1"/>
</dbReference>
<organism evidence="5 6">
    <name type="scientific">[Clostridium] fimetarium</name>
    <dbReference type="NCBI Taxonomy" id="99656"/>
    <lineage>
        <taxon>Bacteria</taxon>
        <taxon>Bacillati</taxon>
        <taxon>Bacillota</taxon>
        <taxon>Clostridia</taxon>
        <taxon>Lachnospirales</taxon>
        <taxon>Lachnospiraceae</taxon>
    </lineage>
</organism>
<dbReference type="Gene3D" id="1.10.10.60">
    <property type="entry name" value="Homeodomain-like"/>
    <property type="match status" value="2"/>
</dbReference>
<keyword evidence="6" id="KW-1185">Reference proteome</keyword>
<keyword evidence="3" id="KW-0804">Transcription</keyword>
<dbReference type="InterPro" id="IPR014710">
    <property type="entry name" value="RmlC-like_jellyroll"/>
</dbReference>
<name>A0A1I0MUZ5_9FIRM</name>
<dbReference type="PANTHER" id="PTHR43280">
    <property type="entry name" value="ARAC-FAMILY TRANSCRIPTIONAL REGULATOR"/>
    <property type="match status" value="1"/>
</dbReference>
<dbReference type="SMART" id="SM00342">
    <property type="entry name" value="HTH_ARAC"/>
    <property type="match status" value="1"/>
</dbReference>
<protein>
    <submittedName>
        <fullName evidence="5">AraC-type DNA-binding protein</fullName>
    </submittedName>
</protein>